<feature type="signal peptide" evidence="1">
    <location>
        <begin position="1"/>
        <end position="31"/>
    </location>
</feature>
<keyword evidence="1" id="KW-0732">Signal</keyword>
<evidence type="ECO:0008006" key="4">
    <source>
        <dbReference type="Google" id="ProtNLM"/>
    </source>
</evidence>
<proteinExistence type="predicted"/>
<reference evidence="2" key="1">
    <citation type="submission" date="2021-10" db="EMBL/GenBank/DDBJ databases">
        <title>Genome Sequence of The Candidatus Hydrogeosomobacter endosymbioticus, an Intracellular Bacterial Symbiont of the Anaerobic Ciliate GW7.</title>
        <authorList>
            <person name="Shiohama Y."/>
            <person name="Shinzato N."/>
        </authorList>
    </citation>
    <scope>NUCLEOTIDE SEQUENCE [LARGE SCALE GENOMIC DNA]</scope>
    <source>
        <strain evidence="2">200920</strain>
    </source>
</reference>
<name>A0ABM7V8N2_9PROT</name>
<dbReference type="Proteomes" id="UP001320209">
    <property type="component" value="Chromosome"/>
</dbReference>
<accession>A0ABM7V8N2</accession>
<evidence type="ECO:0000313" key="2">
    <source>
        <dbReference type="EMBL" id="BDB96121.1"/>
    </source>
</evidence>
<evidence type="ECO:0000256" key="1">
    <source>
        <dbReference type="SAM" id="SignalP"/>
    </source>
</evidence>
<organism evidence="2 3">
    <name type="scientific">Candidatus Hydrogenosomobacter endosymbioticus</name>
    <dbReference type="NCBI Taxonomy" id="2558174"/>
    <lineage>
        <taxon>Bacteria</taxon>
        <taxon>Pseudomonadati</taxon>
        <taxon>Pseudomonadota</taxon>
        <taxon>Alphaproteobacteria</taxon>
        <taxon>Holosporales</taxon>
        <taxon>Holosporaceae</taxon>
        <taxon>Candidatus Hydrogenosomobacter</taxon>
    </lineage>
</organism>
<sequence>MCHSNDTKNMKKLYTLALAAMLFSFSSKSNAVFLSHACKNDLIAFCNARFPMDEEHLFSEYLIESFFAVTPENMGGLQTYVNAVNYAIQNMEELFQQDNEQDENQAQNPVGANAPEGDAEIQAFAQQIRQIVTAHPFMMEPDIE</sequence>
<feature type="chain" id="PRO_5045627227" description="Secreted protein" evidence="1">
    <location>
        <begin position="32"/>
        <end position="144"/>
    </location>
</feature>
<dbReference type="EMBL" id="AP025225">
    <property type="protein sequence ID" value="BDB96121.1"/>
    <property type="molecule type" value="Genomic_DNA"/>
</dbReference>
<gene>
    <name evidence="2" type="ORF">HYD_2540</name>
</gene>
<protein>
    <recommendedName>
        <fullName evidence="4">Secreted protein</fullName>
    </recommendedName>
</protein>
<evidence type="ECO:0000313" key="3">
    <source>
        <dbReference type="Proteomes" id="UP001320209"/>
    </source>
</evidence>
<keyword evidence="3" id="KW-1185">Reference proteome</keyword>